<evidence type="ECO:0000256" key="2">
    <source>
        <dbReference type="ARBA" id="ARBA00022475"/>
    </source>
</evidence>
<dbReference type="InterPro" id="IPR050297">
    <property type="entry name" value="LipidA_mod_glycosyltrf_83"/>
</dbReference>
<feature type="transmembrane region" description="Helical" evidence="8">
    <location>
        <begin position="314"/>
        <end position="332"/>
    </location>
</feature>
<evidence type="ECO:0000256" key="8">
    <source>
        <dbReference type="SAM" id="Phobius"/>
    </source>
</evidence>
<evidence type="ECO:0000256" key="5">
    <source>
        <dbReference type="ARBA" id="ARBA00022692"/>
    </source>
</evidence>
<feature type="transmembrane region" description="Helical" evidence="8">
    <location>
        <begin position="7"/>
        <end position="27"/>
    </location>
</feature>
<feature type="transmembrane region" description="Helical" evidence="8">
    <location>
        <begin position="230"/>
        <end position="249"/>
    </location>
</feature>
<reference evidence="10 11" key="1">
    <citation type="journal article" date="2016" name="Nat. Commun.">
        <title>Thousands of microbial genomes shed light on interconnected biogeochemical processes in an aquifer system.</title>
        <authorList>
            <person name="Anantharaman K."/>
            <person name="Brown C.T."/>
            <person name="Hug L.A."/>
            <person name="Sharon I."/>
            <person name="Castelle C.J."/>
            <person name="Probst A.J."/>
            <person name="Thomas B.C."/>
            <person name="Singh A."/>
            <person name="Wilkins M.J."/>
            <person name="Karaoz U."/>
            <person name="Brodie E.L."/>
            <person name="Williams K.H."/>
            <person name="Hubbard S.S."/>
            <person name="Banfield J.F."/>
        </authorList>
    </citation>
    <scope>NUCLEOTIDE SEQUENCE [LARGE SCALE GENOMIC DNA]</scope>
</reference>
<dbReference type="AlphaFoldDB" id="A0A1F4TSA0"/>
<dbReference type="GO" id="GO:0009103">
    <property type="term" value="P:lipopolysaccharide biosynthetic process"/>
    <property type="evidence" value="ECO:0007669"/>
    <property type="project" value="UniProtKB-ARBA"/>
</dbReference>
<feature type="transmembrane region" description="Helical" evidence="8">
    <location>
        <begin position="115"/>
        <end position="135"/>
    </location>
</feature>
<dbReference type="STRING" id="1802583.A2311_05385"/>
<dbReference type="Proteomes" id="UP000178951">
    <property type="component" value="Unassembled WGS sequence"/>
</dbReference>
<feature type="transmembrane region" description="Helical" evidence="8">
    <location>
        <begin position="338"/>
        <end position="358"/>
    </location>
</feature>
<dbReference type="Pfam" id="PF13231">
    <property type="entry name" value="PMT_2"/>
    <property type="match status" value="1"/>
</dbReference>
<keyword evidence="2" id="KW-1003">Cell membrane</keyword>
<feature type="transmembrane region" description="Helical" evidence="8">
    <location>
        <begin position="165"/>
        <end position="183"/>
    </location>
</feature>
<feature type="transmembrane region" description="Helical" evidence="8">
    <location>
        <begin position="77"/>
        <end position="103"/>
    </location>
</feature>
<dbReference type="PANTHER" id="PTHR33908">
    <property type="entry name" value="MANNOSYLTRANSFERASE YKCB-RELATED"/>
    <property type="match status" value="1"/>
</dbReference>
<comment type="caution">
    <text evidence="10">The sequence shown here is derived from an EMBL/GenBank/DDBJ whole genome shotgun (WGS) entry which is preliminary data.</text>
</comment>
<comment type="subcellular location">
    <subcellularLocation>
        <location evidence="1">Cell membrane</location>
        <topology evidence="1">Multi-pass membrane protein</topology>
    </subcellularLocation>
</comment>
<evidence type="ECO:0000313" key="11">
    <source>
        <dbReference type="Proteomes" id="UP000178951"/>
    </source>
</evidence>
<sequence length="524" mass="60571">MKQRWVWIAFALLIALLATLFVNYVVFGDVFNKEESQHALYGLWLYKDLRGLDLGAFWYDTQRQMYWPFLHSWIQSLFFLFFGVSFAAARLMSFVIFLLTLYLMFDVSKRFAPDGWKIGLLAVGLALTSPIMLHYATQNTLEGLGALIFLASFHFYTICEERKLFIEYAILGVLIGLSIYTNYLYAYLMIPAFMLATSSKLGPLLIEGFNLTRKGEKAAIPFIWWAYKKLIVLIILLAFIAVWFFTAAFNRKIMLFLQAIFRYSGGDPTLGVWQSLIFYPLAIIKQYAFSPWLGFFVLLALFKPFVATAYRQVNKMYTFIWTVLVLAIFTVPTKAPQFIYILAPFICLIFAAMVFYWAEKLQKKAAIVMLVLALPLVFSLPRLAGIYFPPRPTENMNAVLNYFRQQIVPRYPIAASFNLQHLNPELITFRFWDWNAPVMADPVIGQAEMFRNAQYFLTVELSDNSPYQAEVLDDTLDGWNRFLADKRQAGEVREFSLRSFPAIGVTAKIYEKELHQEIPQVAEN</sequence>
<keyword evidence="4" id="KW-0808">Transferase</keyword>
<dbReference type="GO" id="GO:0005886">
    <property type="term" value="C:plasma membrane"/>
    <property type="evidence" value="ECO:0007669"/>
    <property type="project" value="UniProtKB-SubCell"/>
</dbReference>
<dbReference type="GO" id="GO:0016763">
    <property type="term" value="F:pentosyltransferase activity"/>
    <property type="evidence" value="ECO:0007669"/>
    <property type="project" value="TreeGrafter"/>
</dbReference>
<feature type="domain" description="Glycosyltransferase RgtA/B/C/D-like" evidence="9">
    <location>
        <begin position="68"/>
        <end position="199"/>
    </location>
</feature>
<protein>
    <recommendedName>
        <fullName evidence="9">Glycosyltransferase RgtA/B/C/D-like domain-containing protein</fullName>
    </recommendedName>
</protein>
<name>A0A1F4TSA0_UNCSA</name>
<proteinExistence type="predicted"/>
<evidence type="ECO:0000313" key="10">
    <source>
        <dbReference type="EMBL" id="OGC35595.1"/>
    </source>
</evidence>
<feature type="transmembrane region" description="Helical" evidence="8">
    <location>
        <begin position="365"/>
        <end position="388"/>
    </location>
</feature>
<feature type="transmembrane region" description="Helical" evidence="8">
    <location>
        <begin position="277"/>
        <end position="302"/>
    </location>
</feature>
<gene>
    <name evidence="10" type="ORF">A2311_05385</name>
</gene>
<evidence type="ECO:0000259" key="9">
    <source>
        <dbReference type="Pfam" id="PF13231"/>
    </source>
</evidence>
<evidence type="ECO:0000256" key="6">
    <source>
        <dbReference type="ARBA" id="ARBA00022989"/>
    </source>
</evidence>
<evidence type="ECO:0000256" key="3">
    <source>
        <dbReference type="ARBA" id="ARBA00022676"/>
    </source>
</evidence>
<evidence type="ECO:0000256" key="7">
    <source>
        <dbReference type="ARBA" id="ARBA00023136"/>
    </source>
</evidence>
<organism evidence="10 11">
    <name type="scientific">candidate division WOR-1 bacterium RIFOXYB2_FULL_48_7</name>
    <dbReference type="NCBI Taxonomy" id="1802583"/>
    <lineage>
        <taxon>Bacteria</taxon>
        <taxon>Bacillati</taxon>
        <taxon>Saganbacteria</taxon>
    </lineage>
</organism>
<keyword evidence="3" id="KW-0328">Glycosyltransferase</keyword>
<keyword evidence="7 8" id="KW-0472">Membrane</keyword>
<evidence type="ECO:0000256" key="4">
    <source>
        <dbReference type="ARBA" id="ARBA00022679"/>
    </source>
</evidence>
<keyword evidence="6 8" id="KW-1133">Transmembrane helix</keyword>
<feature type="transmembrane region" description="Helical" evidence="8">
    <location>
        <begin position="141"/>
        <end position="158"/>
    </location>
</feature>
<evidence type="ECO:0000256" key="1">
    <source>
        <dbReference type="ARBA" id="ARBA00004651"/>
    </source>
</evidence>
<accession>A0A1F4TSA0</accession>
<dbReference type="InterPro" id="IPR038731">
    <property type="entry name" value="RgtA/B/C-like"/>
</dbReference>
<dbReference type="PANTHER" id="PTHR33908:SF11">
    <property type="entry name" value="MEMBRANE PROTEIN"/>
    <property type="match status" value="1"/>
</dbReference>
<dbReference type="EMBL" id="MEUF01000024">
    <property type="protein sequence ID" value="OGC35595.1"/>
    <property type="molecule type" value="Genomic_DNA"/>
</dbReference>
<keyword evidence="5 8" id="KW-0812">Transmembrane</keyword>